<comment type="caution">
    <text evidence="12">The sequence shown here is derived from an EMBL/GenBank/DDBJ whole genome shotgun (WGS) entry which is preliminary data.</text>
</comment>
<dbReference type="InterPro" id="IPR013087">
    <property type="entry name" value="Znf_C2H2_type"/>
</dbReference>
<evidence type="ECO:0000259" key="11">
    <source>
        <dbReference type="PROSITE" id="PS50157"/>
    </source>
</evidence>
<accession>A0ABD2ZG54</accession>
<organism evidence="12 13">
    <name type="scientific">Cinchona calisaya</name>
    <dbReference type="NCBI Taxonomy" id="153742"/>
    <lineage>
        <taxon>Eukaryota</taxon>
        <taxon>Viridiplantae</taxon>
        <taxon>Streptophyta</taxon>
        <taxon>Embryophyta</taxon>
        <taxon>Tracheophyta</taxon>
        <taxon>Spermatophyta</taxon>
        <taxon>Magnoliopsida</taxon>
        <taxon>eudicotyledons</taxon>
        <taxon>Gunneridae</taxon>
        <taxon>Pentapetalae</taxon>
        <taxon>asterids</taxon>
        <taxon>lamiids</taxon>
        <taxon>Gentianales</taxon>
        <taxon>Rubiaceae</taxon>
        <taxon>Cinchonoideae</taxon>
        <taxon>Cinchoneae</taxon>
        <taxon>Cinchona</taxon>
    </lineage>
</organism>
<keyword evidence="7" id="KW-0804">Transcription</keyword>
<dbReference type="InterPro" id="IPR036236">
    <property type="entry name" value="Znf_C2H2_sf"/>
</dbReference>
<keyword evidence="6" id="KW-0805">Transcription regulation</keyword>
<feature type="region of interest" description="Disordered" evidence="10">
    <location>
        <begin position="182"/>
        <end position="208"/>
    </location>
</feature>
<dbReference type="EMBL" id="JBJUIK010000009">
    <property type="protein sequence ID" value="KAL3518450.1"/>
    <property type="molecule type" value="Genomic_DNA"/>
</dbReference>
<keyword evidence="8" id="KW-0539">Nucleus</keyword>
<keyword evidence="4 9" id="KW-0863">Zinc-finger</keyword>
<dbReference type="SUPFAM" id="SSF57667">
    <property type="entry name" value="beta-beta-alpha zinc fingers"/>
    <property type="match status" value="1"/>
</dbReference>
<name>A0ABD2ZG54_9GENT</name>
<keyword evidence="2" id="KW-0479">Metal-binding</keyword>
<dbReference type="SMART" id="SM00355">
    <property type="entry name" value="ZnF_C2H2"/>
    <property type="match status" value="2"/>
</dbReference>
<evidence type="ECO:0000313" key="12">
    <source>
        <dbReference type="EMBL" id="KAL3518450.1"/>
    </source>
</evidence>
<dbReference type="PANTHER" id="PTHR26374:SF466">
    <property type="entry name" value="OS09G0122000 PROTEIN"/>
    <property type="match status" value="1"/>
</dbReference>
<keyword evidence="5" id="KW-0862">Zinc</keyword>
<feature type="region of interest" description="Disordered" evidence="10">
    <location>
        <begin position="1"/>
        <end position="50"/>
    </location>
</feature>
<keyword evidence="13" id="KW-1185">Reference proteome</keyword>
<proteinExistence type="predicted"/>
<dbReference type="Gene3D" id="3.30.160.60">
    <property type="entry name" value="Classic Zinc Finger"/>
    <property type="match status" value="1"/>
</dbReference>
<feature type="domain" description="C2H2-type" evidence="11">
    <location>
        <begin position="226"/>
        <end position="253"/>
    </location>
</feature>
<feature type="domain" description="C2H2-type" evidence="11">
    <location>
        <begin position="140"/>
        <end position="167"/>
    </location>
</feature>
<gene>
    <name evidence="12" type="ORF">ACH5RR_021039</name>
</gene>
<feature type="compositionally biased region" description="Basic residues" evidence="10">
    <location>
        <begin position="21"/>
        <end position="30"/>
    </location>
</feature>
<evidence type="ECO:0000256" key="9">
    <source>
        <dbReference type="PROSITE-ProRule" id="PRU00042"/>
    </source>
</evidence>
<feature type="compositionally biased region" description="Low complexity" evidence="10">
    <location>
        <begin position="33"/>
        <end position="44"/>
    </location>
</feature>
<sequence>MEFMEASEEFSGSNDQSIIIKGKRTKRRQRPLSPVGRVTSSSSSGGDGEVSPAYVYSLIPSSSSSDITTSVTTSHPDQEDEDMANCLILLAQGETCTKQKLVLDDHDEEEIIKREKFSSRRFNEMVTTTNSGGKVGFFVYECKTCNRTFPSFQALGGHRTSHKKLKIINVEDNNKATILATSTTPFSNDHHHQEEEQEEKEEEKATISINQSANKSCISNKGSKIHECSICGAEFGSGQALGGHMRRHRNPSTTITSKVSVILETSPSSNLANHDVEKSRNIFPLDLNLPAPSSEDDDLQRDLKFQFSANQQQPQHLVFSAPALVDCHY</sequence>
<dbReference type="PANTHER" id="PTHR26374">
    <property type="entry name" value="ZINC FINGER PROTEIN ZAT5"/>
    <property type="match status" value="1"/>
</dbReference>
<protein>
    <recommendedName>
        <fullName evidence="11">C2H2-type domain-containing protein</fullName>
    </recommendedName>
</protein>
<evidence type="ECO:0000256" key="1">
    <source>
        <dbReference type="ARBA" id="ARBA00004123"/>
    </source>
</evidence>
<evidence type="ECO:0000256" key="7">
    <source>
        <dbReference type="ARBA" id="ARBA00023163"/>
    </source>
</evidence>
<evidence type="ECO:0000256" key="10">
    <source>
        <dbReference type="SAM" id="MobiDB-lite"/>
    </source>
</evidence>
<evidence type="ECO:0000256" key="5">
    <source>
        <dbReference type="ARBA" id="ARBA00022833"/>
    </source>
</evidence>
<keyword evidence="3" id="KW-0677">Repeat</keyword>
<dbReference type="Proteomes" id="UP001630127">
    <property type="component" value="Unassembled WGS sequence"/>
</dbReference>
<dbReference type="PROSITE" id="PS50157">
    <property type="entry name" value="ZINC_FINGER_C2H2_2"/>
    <property type="match status" value="2"/>
</dbReference>
<evidence type="ECO:0000256" key="2">
    <source>
        <dbReference type="ARBA" id="ARBA00022723"/>
    </source>
</evidence>
<evidence type="ECO:0000256" key="3">
    <source>
        <dbReference type="ARBA" id="ARBA00022737"/>
    </source>
</evidence>
<dbReference type="PROSITE" id="PS00028">
    <property type="entry name" value="ZINC_FINGER_C2H2_1"/>
    <property type="match status" value="2"/>
</dbReference>
<dbReference type="GO" id="GO:0008270">
    <property type="term" value="F:zinc ion binding"/>
    <property type="evidence" value="ECO:0007669"/>
    <property type="project" value="UniProtKB-KW"/>
</dbReference>
<dbReference type="GO" id="GO:0005634">
    <property type="term" value="C:nucleus"/>
    <property type="evidence" value="ECO:0007669"/>
    <property type="project" value="UniProtKB-SubCell"/>
</dbReference>
<dbReference type="AlphaFoldDB" id="A0ABD2ZG54"/>
<reference evidence="12 13" key="1">
    <citation type="submission" date="2024-11" db="EMBL/GenBank/DDBJ databases">
        <title>A near-complete genome assembly of Cinchona calisaya.</title>
        <authorList>
            <person name="Lian D.C."/>
            <person name="Zhao X.W."/>
            <person name="Wei L."/>
        </authorList>
    </citation>
    <scope>NUCLEOTIDE SEQUENCE [LARGE SCALE GENOMIC DNA]</scope>
    <source>
        <tissue evidence="12">Nenye</tissue>
    </source>
</reference>
<dbReference type="Pfam" id="PF13912">
    <property type="entry name" value="zf-C2H2_6"/>
    <property type="match status" value="2"/>
</dbReference>
<comment type="subcellular location">
    <subcellularLocation>
        <location evidence="1">Nucleus</location>
    </subcellularLocation>
</comment>
<evidence type="ECO:0000256" key="6">
    <source>
        <dbReference type="ARBA" id="ARBA00023015"/>
    </source>
</evidence>
<evidence type="ECO:0000256" key="4">
    <source>
        <dbReference type="ARBA" id="ARBA00022771"/>
    </source>
</evidence>
<evidence type="ECO:0000313" key="13">
    <source>
        <dbReference type="Proteomes" id="UP001630127"/>
    </source>
</evidence>
<evidence type="ECO:0000256" key="8">
    <source>
        <dbReference type="ARBA" id="ARBA00023242"/>
    </source>
</evidence>